<reference evidence="3 4" key="1">
    <citation type="journal article" date="2018" name="Genome Announc.">
        <title>Genome Sequence of Geothermobacter sp. HR-1 Iron Reducer from the Loihi Seamount.</title>
        <authorList>
            <person name="Smith H."/>
            <person name="Abuyen K."/>
            <person name="Tremblay J."/>
            <person name="Savalia P."/>
            <person name="Perez-Rodriguez I."/>
            <person name="Emerson D."/>
            <person name="Tully B."/>
            <person name="Amend J."/>
        </authorList>
    </citation>
    <scope>NUCLEOTIDE SEQUENCE [LARGE SCALE GENOMIC DNA]</scope>
    <source>
        <strain evidence="3 4">HR-1</strain>
    </source>
</reference>
<sequence length="191" mass="20496">MNVLWLVMICVSIVFAIVTGHLEAFTKSIFDGAKAAVEVSLYLLGIVSVWMGITRILEDSGLIYRIAHLFKPIICRLFLNIPGDHPSITAITLNVLANLFGLGNAATPLGIQAMQDLDSLNEEQGTITPEMMTFIVINTASIQLIPFSVIGILAGYGSSNPAAVVLPVLIATAISTLTALLVLAAFRRVFR</sequence>
<protein>
    <submittedName>
        <fullName evidence="3">Spore maturation protein</fullName>
    </submittedName>
</protein>
<evidence type="ECO:0000313" key="4">
    <source>
        <dbReference type="Proteomes" id="UP000236340"/>
    </source>
</evidence>
<gene>
    <name evidence="3" type="ORF">C2E25_13815</name>
</gene>
<accession>A0A2K2H751</accession>
<proteinExistence type="predicted"/>
<comment type="caution">
    <text evidence="3">The sequence shown here is derived from an EMBL/GenBank/DDBJ whole genome shotgun (WGS) entry which is preliminary data.</text>
</comment>
<keyword evidence="1" id="KW-0472">Membrane</keyword>
<name>A0A2K2H751_9BACT</name>
<organism evidence="3 4">
    <name type="scientific">Geothermobacter hydrogeniphilus</name>
    <dbReference type="NCBI Taxonomy" id="1969733"/>
    <lineage>
        <taxon>Bacteria</taxon>
        <taxon>Pseudomonadati</taxon>
        <taxon>Thermodesulfobacteriota</taxon>
        <taxon>Desulfuromonadia</taxon>
        <taxon>Desulfuromonadales</taxon>
        <taxon>Geothermobacteraceae</taxon>
        <taxon>Geothermobacter</taxon>
    </lineage>
</organism>
<dbReference type="EMBL" id="PPFX01000038">
    <property type="protein sequence ID" value="PNU19146.1"/>
    <property type="molecule type" value="Genomic_DNA"/>
</dbReference>
<dbReference type="InterPro" id="IPR011642">
    <property type="entry name" value="Gate_dom"/>
</dbReference>
<evidence type="ECO:0000313" key="3">
    <source>
        <dbReference type="EMBL" id="PNU19146.1"/>
    </source>
</evidence>
<feature type="transmembrane region" description="Helical" evidence="1">
    <location>
        <begin position="40"/>
        <end position="57"/>
    </location>
</feature>
<evidence type="ECO:0000259" key="2">
    <source>
        <dbReference type="Pfam" id="PF07670"/>
    </source>
</evidence>
<dbReference type="Proteomes" id="UP000236340">
    <property type="component" value="Unassembled WGS sequence"/>
</dbReference>
<dbReference type="OrthoDB" id="9805623at2"/>
<feature type="transmembrane region" description="Helical" evidence="1">
    <location>
        <begin position="162"/>
        <end position="186"/>
    </location>
</feature>
<feature type="domain" description="Nucleoside transporter/FeoB GTPase Gate" evidence="2">
    <location>
        <begin position="42"/>
        <end position="153"/>
    </location>
</feature>
<dbReference type="Pfam" id="PF07670">
    <property type="entry name" value="Gate"/>
    <property type="match status" value="1"/>
</dbReference>
<keyword evidence="1" id="KW-0812">Transmembrane</keyword>
<evidence type="ECO:0000256" key="1">
    <source>
        <dbReference type="SAM" id="Phobius"/>
    </source>
</evidence>
<dbReference type="AlphaFoldDB" id="A0A2K2H751"/>
<keyword evidence="1" id="KW-1133">Transmembrane helix</keyword>
<feature type="transmembrane region" description="Helical" evidence="1">
    <location>
        <begin position="134"/>
        <end position="156"/>
    </location>
</feature>
<dbReference type="RefSeq" id="WP_103116319.1">
    <property type="nucleotide sequence ID" value="NZ_PPFX01000038.1"/>
</dbReference>